<keyword evidence="2" id="KW-1185">Reference proteome</keyword>
<name>A0ABQ9IKR1_9NEOP</name>
<gene>
    <name evidence="1" type="ORF">PR048_002651</name>
</gene>
<dbReference type="Proteomes" id="UP001159363">
    <property type="component" value="Chromosome 1"/>
</dbReference>
<dbReference type="EMBL" id="JARBHB010000001">
    <property type="protein sequence ID" value="KAJ8897305.1"/>
    <property type="molecule type" value="Genomic_DNA"/>
</dbReference>
<proteinExistence type="predicted"/>
<sequence>MRKAWPQEGAAAVQWLDCYPPPPPPRRTELNPRPGHRIFASMNRAGRCRWLAGFLGISHSCRVSRACRPPFLLLRDPECDYSTLKEVFLNLVSGQPPSHKVSSIRAPQSHMQRYCSTRRHPGLLLIRRDAPLVYLITGNYIIIEILRLNIPATTPSDVLSSPPANKISAATEFCRHHVRDFSLPAFSNFLGCCSVENVVYFRNDGRTANSIGERHPVLYNLADPTAGHTCAVLPHSPESDALSRLRTMRCVCAAAAKRDAVLTGRAQQIVVNARCHTGATVACGCKTGEFQQSEDTRIGVGECWVHAQKTNKRSTSSLFHASIALQSVTMEVIDDGMATAYLLHDYRQGEEARHLRKNILSLHPLPMRIIFFSQVRAIAIACGTAKNLVTYLRLERQMRKDLRPTTSGTSYRRSQELHQAPVVERLACSPPTKANRVQSPTGPLPDLRKWKSYLTMPLIGLFSQGSRVSPVLAFQRCSVLTSFHPSSALKTSLFLLRAPSVYSIEHPPAYLATIHHTRLTVPQARVSATGRRLRSTKRPAGWRPDAGPFGGWMAARCRALRRLDGSKMLGLRLLDDGKMPGLWRLDGGKTPGLRLLDGGKTPGLRRLDDGKTPMPGLWRLDVGKMPGLRRLDVGKMPGLRLLDDGKMLGLRLLDGGKMPGLRLLDDGKTPVCGGWMAARCWACGCWMAARCWACGCWMAARLRACGGWMTARRRPVVAG</sequence>
<organism evidence="1 2">
    <name type="scientific">Dryococelus australis</name>
    <dbReference type="NCBI Taxonomy" id="614101"/>
    <lineage>
        <taxon>Eukaryota</taxon>
        <taxon>Metazoa</taxon>
        <taxon>Ecdysozoa</taxon>
        <taxon>Arthropoda</taxon>
        <taxon>Hexapoda</taxon>
        <taxon>Insecta</taxon>
        <taxon>Pterygota</taxon>
        <taxon>Neoptera</taxon>
        <taxon>Polyneoptera</taxon>
        <taxon>Phasmatodea</taxon>
        <taxon>Verophasmatodea</taxon>
        <taxon>Anareolatae</taxon>
        <taxon>Phasmatidae</taxon>
        <taxon>Eurycanthinae</taxon>
        <taxon>Dryococelus</taxon>
    </lineage>
</organism>
<evidence type="ECO:0000313" key="2">
    <source>
        <dbReference type="Proteomes" id="UP001159363"/>
    </source>
</evidence>
<accession>A0ABQ9IKR1</accession>
<evidence type="ECO:0000313" key="1">
    <source>
        <dbReference type="EMBL" id="KAJ8897305.1"/>
    </source>
</evidence>
<comment type="caution">
    <text evidence="1">The sequence shown here is derived from an EMBL/GenBank/DDBJ whole genome shotgun (WGS) entry which is preliminary data.</text>
</comment>
<protein>
    <submittedName>
        <fullName evidence="1">Uncharacterized protein</fullName>
    </submittedName>
</protein>
<reference evidence="1 2" key="1">
    <citation type="submission" date="2023-02" db="EMBL/GenBank/DDBJ databases">
        <title>LHISI_Scaffold_Assembly.</title>
        <authorList>
            <person name="Stuart O.P."/>
            <person name="Cleave R."/>
            <person name="Magrath M.J.L."/>
            <person name="Mikheyev A.S."/>
        </authorList>
    </citation>
    <scope>NUCLEOTIDE SEQUENCE [LARGE SCALE GENOMIC DNA]</scope>
    <source>
        <strain evidence="1">Daus_M_001</strain>
        <tissue evidence="1">Leg muscle</tissue>
    </source>
</reference>